<evidence type="ECO:0000259" key="2">
    <source>
        <dbReference type="PROSITE" id="PS50835"/>
    </source>
</evidence>
<feature type="compositionally biased region" description="Polar residues" evidence="1">
    <location>
        <begin position="365"/>
        <end position="378"/>
    </location>
</feature>
<feature type="region of interest" description="Disordered" evidence="1">
    <location>
        <begin position="346"/>
        <end position="378"/>
    </location>
</feature>
<evidence type="ECO:0000256" key="1">
    <source>
        <dbReference type="SAM" id="MobiDB-lite"/>
    </source>
</evidence>
<dbReference type="EMBL" id="NJHN03000037">
    <property type="protein sequence ID" value="KAH9421885.1"/>
    <property type="molecule type" value="Genomic_DNA"/>
</dbReference>
<dbReference type="InterPro" id="IPR013783">
    <property type="entry name" value="Ig-like_fold"/>
</dbReference>
<sequence length="440" mass="49550">MASCSALKLISVNVPTMVVMGKPVWLNCSYDLENEELYSIKWYHWNADSEAKGEFYRWIPKDSPPGQMFQMEGIYLDLQRSSFGNVYLTKTDVYTDGSFRCEVSAEAPSFQTVRKEKELHIYSLPNEKPIIQTNGNNDTSYYRSGDLINLTCRTMPSRPPATLTWHINHEIADSRYVKSLSVLPTSSDGLIGSASQLFFYSENSHYHGGLLKITCLSDIILHYTVASEEVIIGGANDPSSSSSSSSSSDLYNRYRNSPHQMITDSMSKDIPIITGISYQRFYKPGDIVNLTCMSRAKPAPKLSFMVNDEEANPAQIREYPIYTLSDGLFASKMGLKFKVKMENSGSSTSSSSLSHSGKHYHHQLSNRLSSNNKNDRTSSNIKQYRIKCLASMEKNIYHARNEIHLGTSKQSSGLHFSENFAVNINENLLTDLQTTTKHFK</sequence>
<dbReference type="InterPro" id="IPR007110">
    <property type="entry name" value="Ig-like_dom"/>
</dbReference>
<gene>
    <name evidence="3" type="ORF">DERP_002175</name>
</gene>
<reference evidence="3 4" key="1">
    <citation type="journal article" date="2018" name="J. Allergy Clin. Immunol.">
        <title>High-quality assembly of Dermatophagoides pteronyssinus genome and transcriptome reveals a wide range of novel allergens.</title>
        <authorList>
            <person name="Liu X.Y."/>
            <person name="Yang K.Y."/>
            <person name="Wang M.Q."/>
            <person name="Kwok J.S."/>
            <person name="Zeng X."/>
            <person name="Yang Z."/>
            <person name="Xiao X.J."/>
            <person name="Lau C.P."/>
            <person name="Li Y."/>
            <person name="Huang Z.M."/>
            <person name="Ba J.G."/>
            <person name="Yim A.K."/>
            <person name="Ouyang C.Y."/>
            <person name="Ngai S.M."/>
            <person name="Chan T.F."/>
            <person name="Leung E.L."/>
            <person name="Liu L."/>
            <person name="Liu Z.G."/>
            <person name="Tsui S.K."/>
        </authorList>
    </citation>
    <scope>NUCLEOTIDE SEQUENCE [LARGE SCALE GENOMIC DNA]</scope>
    <source>
        <strain evidence="3">Derp</strain>
    </source>
</reference>
<organism evidence="3 4">
    <name type="scientific">Dermatophagoides pteronyssinus</name>
    <name type="common">European house dust mite</name>
    <dbReference type="NCBI Taxonomy" id="6956"/>
    <lineage>
        <taxon>Eukaryota</taxon>
        <taxon>Metazoa</taxon>
        <taxon>Ecdysozoa</taxon>
        <taxon>Arthropoda</taxon>
        <taxon>Chelicerata</taxon>
        <taxon>Arachnida</taxon>
        <taxon>Acari</taxon>
        <taxon>Acariformes</taxon>
        <taxon>Sarcoptiformes</taxon>
        <taxon>Astigmata</taxon>
        <taxon>Psoroptidia</taxon>
        <taxon>Analgoidea</taxon>
        <taxon>Pyroglyphidae</taxon>
        <taxon>Dermatophagoidinae</taxon>
        <taxon>Dermatophagoides</taxon>
    </lineage>
</organism>
<accession>A0ABQ8JHN4</accession>
<feature type="domain" description="Ig-like" evidence="2">
    <location>
        <begin position="129"/>
        <end position="165"/>
    </location>
</feature>
<dbReference type="PROSITE" id="PS50835">
    <property type="entry name" value="IG_LIKE"/>
    <property type="match status" value="1"/>
</dbReference>
<dbReference type="Gene3D" id="2.60.40.10">
    <property type="entry name" value="Immunoglobulins"/>
    <property type="match status" value="1"/>
</dbReference>
<name>A0ABQ8JHN4_DERPT</name>
<feature type="compositionally biased region" description="Low complexity" evidence="1">
    <location>
        <begin position="346"/>
        <end position="355"/>
    </location>
</feature>
<keyword evidence="4" id="KW-1185">Reference proteome</keyword>
<proteinExistence type="predicted"/>
<dbReference type="PANTHER" id="PTHR21261">
    <property type="entry name" value="BEAT PROTEIN"/>
    <property type="match status" value="1"/>
</dbReference>
<reference evidence="3 4" key="2">
    <citation type="journal article" date="2022" name="Mol. Biol. Evol.">
        <title>Comparative Genomics Reveals Insights into the Divergent Evolution of Astigmatic Mites and Household Pest Adaptations.</title>
        <authorList>
            <person name="Xiong Q."/>
            <person name="Wan A.T."/>
            <person name="Liu X."/>
            <person name="Fung C.S."/>
            <person name="Xiao X."/>
            <person name="Malainual N."/>
            <person name="Hou J."/>
            <person name="Wang L."/>
            <person name="Wang M."/>
            <person name="Yang K.Y."/>
            <person name="Cui Y."/>
            <person name="Leung E.L."/>
            <person name="Nong W."/>
            <person name="Shin S.K."/>
            <person name="Au S.W."/>
            <person name="Jeong K.Y."/>
            <person name="Chew F.T."/>
            <person name="Hui J.H."/>
            <person name="Leung T.F."/>
            <person name="Tungtrongchitr A."/>
            <person name="Zhong N."/>
            <person name="Liu Z."/>
            <person name="Tsui S.K."/>
        </authorList>
    </citation>
    <scope>NUCLEOTIDE SEQUENCE [LARGE SCALE GENOMIC DNA]</scope>
    <source>
        <strain evidence="3">Derp</strain>
    </source>
</reference>
<dbReference type="Proteomes" id="UP000887458">
    <property type="component" value="Unassembled WGS sequence"/>
</dbReference>
<evidence type="ECO:0000313" key="3">
    <source>
        <dbReference type="EMBL" id="KAH9421885.1"/>
    </source>
</evidence>
<protein>
    <recommendedName>
        <fullName evidence="2">Ig-like domain-containing protein</fullName>
    </recommendedName>
</protein>
<evidence type="ECO:0000313" key="4">
    <source>
        <dbReference type="Proteomes" id="UP000887458"/>
    </source>
</evidence>
<comment type="caution">
    <text evidence="3">The sequence shown here is derived from an EMBL/GenBank/DDBJ whole genome shotgun (WGS) entry which is preliminary data.</text>
</comment>
<dbReference type="PANTHER" id="PTHR21261:SF15">
    <property type="entry name" value="BEATEN PATH IIIA, ISOFORM D-RELATED"/>
    <property type="match status" value="1"/>
</dbReference>